<gene>
    <name evidence="1" type="ORF">N7450_011590</name>
</gene>
<name>A0AAD6GNS9_9EURO</name>
<organism evidence="1 2">
    <name type="scientific">Penicillium hetheringtonii</name>
    <dbReference type="NCBI Taxonomy" id="911720"/>
    <lineage>
        <taxon>Eukaryota</taxon>
        <taxon>Fungi</taxon>
        <taxon>Dikarya</taxon>
        <taxon>Ascomycota</taxon>
        <taxon>Pezizomycotina</taxon>
        <taxon>Eurotiomycetes</taxon>
        <taxon>Eurotiomycetidae</taxon>
        <taxon>Eurotiales</taxon>
        <taxon>Aspergillaceae</taxon>
        <taxon>Penicillium</taxon>
    </lineage>
</organism>
<sequence length="119" mass="13560">MEESDGVPLFQVWGNMTEFDQLQSIRNLTQVEAQLSAIRFPAYGGLYFRKDIEQPNKPLDDELDPSFSIGPSCDRDYSPDTSLNFDKGLCIQFPLGVSVAKREMLRISENGQQDQTLFY</sequence>
<proteinExistence type="predicted"/>
<dbReference type="Proteomes" id="UP001216150">
    <property type="component" value="Unassembled WGS sequence"/>
</dbReference>
<reference evidence="1 2" key="1">
    <citation type="journal article" date="2023" name="IMA Fungus">
        <title>Comparative genomic study of the Penicillium genus elucidates a diverse pangenome and 15 lateral gene transfer events.</title>
        <authorList>
            <person name="Petersen C."/>
            <person name="Sorensen T."/>
            <person name="Nielsen M.R."/>
            <person name="Sondergaard T.E."/>
            <person name="Sorensen J.L."/>
            <person name="Fitzpatrick D.A."/>
            <person name="Frisvad J.C."/>
            <person name="Nielsen K.L."/>
        </authorList>
    </citation>
    <scope>NUCLEOTIDE SEQUENCE [LARGE SCALE GENOMIC DNA]</scope>
    <source>
        <strain evidence="1 2">IBT 29057</strain>
    </source>
</reference>
<dbReference type="GO" id="GO:0005739">
    <property type="term" value="C:mitochondrion"/>
    <property type="evidence" value="ECO:0007669"/>
    <property type="project" value="TreeGrafter"/>
</dbReference>
<comment type="caution">
    <text evidence="1">The sequence shown here is derived from an EMBL/GenBank/DDBJ whole genome shotgun (WGS) entry which is preliminary data.</text>
</comment>
<protein>
    <submittedName>
        <fullName evidence="1">Uncharacterized protein</fullName>
    </submittedName>
</protein>
<dbReference type="AlphaFoldDB" id="A0AAD6GNS9"/>
<dbReference type="EMBL" id="JAQJAC010000010">
    <property type="protein sequence ID" value="KAJ5569104.1"/>
    <property type="molecule type" value="Genomic_DNA"/>
</dbReference>
<keyword evidence="2" id="KW-1185">Reference proteome</keyword>
<evidence type="ECO:0000313" key="1">
    <source>
        <dbReference type="EMBL" id="KAJ5569104.1"/>
    </source>
</evidence>
<evidence type="ECO:0000313" key="2">
    <source>
        <dbReference type="Proteomes" id="UP001216150"/>
    </source>
</evidence>
<accession>A0AAD6GNS9</accession>
<dbReference type="PANTHER" id="PTHR36091:SF1">
    <property type="entry name" value="ALTERED INHERITANCE OF MITOCHONDRIA PROTEIN 9, MITOCHONDRIAL"/>
    <property type="match status" value="1"/>
</dbReference>
<dbReference type="InterPro" id="IPR051035">
    <property type="entry name" value="Mito_inheritance_9"/>
</dbReference>
<dbReference type="PANTHER" id="PTHR36091">
    <property type="entry name" value="ALTERED INHERITANCE OF MITOCHONDRIA PROTEIN 9, MITOCHONDRIAL"/>
    <property type="match status" value="1"/>
</dbReference>